<gene>
    <name evidence="2" type="ORF">MERR_LOCUS35881</name>
    <name evidence="3" type="ORF">MERR_LOCUS38913</name>
</gene>
<dbReference type="OrthoDB" id="1752183at2759"/>
<dbReference type="PANTHER" id="PTHR34023:SF4">
    <property type="entry name" value="RNASE H TYPE-1 DOMAIN-CONTAINING PROTEIN"/>
    <property type="match status" value="1"/>
</dbReference>
<dbReference type="Pfam" id="PF13456">
    <property type="entry name" value="RVT_3"/>
    <property type="match status" value="1"/>
</dbReference>
<dbReference type="CDD" id="cd06222">
    <property type="entry name" value="RNase_H_like"/>
    <property type="match status" value="1"/>
</dbReference>
<reference evidence="2 4" key="1">
    <citation type="submission" date="2020-01" db="EMBL/GenBank/DDBJ databases">
        <authorList>
            <person name="Mishra B."/>
        </authorList>
    </citation>
    <scope>NUCLEOTIDE SEQUENCE [LARGE SCALE GENOMIC DNA]</scope>
</reference>
<name>A0A6D2KKC8_9BRAS</name>
<evidence type="ECO:0000313" key="3">
    <source>
        <dbReference type="EMBL" id="CAA7051678.1"/>
    </source>
</evidence>
<proteinExistence type="predicted"/>
<dbReference type="SUPFAM" id="SSF53098">
    <property type="entry name" value="Ribonuclease H-like"/>
    <property type="match status" value="1"/>
</dbReference>
<dbReference type="GO" id="GO:0004523">
    <property type="term" value="F:RNA-DNA hybrid ribonuclease activity"/>
    <property type="evidence" value="ECO:0007669"/>
    <property type="project" value="InterPro"/>
</dbReference>
<dbReference type="InterPro" id="IPR002156">
    <property type="entry name" value="RNaseH_domain"/>
</dbReference>
<dbReference type="InterPro" id="IPR012337">
    <property type="entry name" value="RNaseH-like_sf"/>
</dbReference>
<accession>A0A6D2KKC8</accession>
<dbReference type="EMBL" id="CACVBM020001484">
    <property type="protein sequence ID" value="CAA7051678.1"/>
    <property type="molecule type" value="Genomic_DNA"/>
</dbReference>
<dbReference type="Gene3D" id="3.30.420.10">
    <property type="entry name" value="Ribonuclease H-like superfamily/Ribonuclease H"/>
    <property type="match status" value="1"/>
</dbReference>
<dbReference type="PANTHER" id="PTHR34023">
    <property type="entry name" value="RNASE H DOMAIN-CONTAINING PROTEIN"/>
    <property type="match status" value="1"/>
</dbReference>
<protein>
    <recommendedName>
        <fullName evidence="1">RNase H type-1 domain-containing protein</fullName>
    </recommendedName>
</protein>
<feature type="domain" description="RNase H type-1" evidence="1">
    <location>
        <begin position="2"/>
        <end position="68"/>
    </location>
</feature>
<dbReference type="AlphaFoldDB" id="A0A6D2KKC8"/>
<dbReference type="GO" id="GO:0003676">
    <property type="term" value="F:nucleic acid binding"/>
    <property type="evidence" value="ECO:0007669"/>
    <property type="project" value="InterPro"/>
</dbReference>
<dbReference type="InterPro" id="IPR044730">
    <property type="entry name" value="RNase_H-like_dom_plant"/>
</dbReference>
<evidence type="ECO:0000313" key="2">
    <source>
        <dbReference type="EMBL" id="CAA7048646.1"/>
    </source>
</evidence>
<dbReference type="Proteomes" id="UP000467841">
    <property type="component" value="Unassembled WGS sequence"/>
</dbReference>
<dbReference type="InterPro" id="IPR036397">
    <property type="entry name" value="RNaseH_sf"/>
</dbReference>
<keyword evidence="4" id="KW-1185">Reference proteome</keyword>
<evidence type="ECO:0000259" key="1">
    <source>
        <dbReference type="Pfam" id="PF13456"/>
    </source>
</evidence>
<organism evidence="2 4">
    <name type="scientific">Microthlaspi erraticum</name>
    <dbReference type="NCBI Taxonomy" id="1685480"/>
    <lineage>
        <taxon>Eukaryota</taxon>
        <taxon>Viridiplantae</taxon>
        <taxon>Streptophyta</taxon>
        <taxon>Embryophyta</taxon>
        <taxon>Tracheophyta</taxon>
        <taxon>Spermatophyta</taxon>
        <taxon>Magnoliopsida</taxon>
        <taxon>eudicotyledons</taxon>
        <taxon>Gunneridae</taxon>
        <taxon>Pentapetalae</taxon>
        <taxon>rosids</taxon>
        <taxon>malvids</taxon>
        <taxon>Brassicales</taxon>
        <taxon>Brassicaceae</taxon>
        <taxon>Coluteocarpeae</taxon>
        <taxon>Microthlaspi</taxon>
    </lineage>
</organism>
<sequence>MAWEKRCTRVVLEVDSELMVGFLQTGISDTHPLSFLVRRYHSLIAKDWIVRVTHVYREANCLADGLTNYTFSLPLGYHFFDVAPMDVVSILNEDELGFTRPMRVFPAFLFHGF</sequence>
<dbReference type="EMBL" id="CACVBM020001393">
    <property type="protein sequence ID" value="CAA7048646.1"/>
    <property type="molecule type" value="Genomic_DNA"/>
</dbReference>
<evidence type="ECO:0000313" key="4">
    <source>
        <dbReference type="Proteomes" id="UP000467841"/>
    </source>
</evidence>